<sequence>MLEKQISAYIVEYLGHFIEHVNEEQLQVSLWSGQLVLRDLQLRADVLEQVSLLLLQKKKSLKEMEHEASEQALLWPFTVVRGVIRELVIAIPWSSLDSQPIQIKVKGVEIVLAPLRQRDYHAEEEKVRAKALKKTLYKTFTQELADEVQSAVEGETSLNDSNPNNNSGGGSFDYTNIGSPSSPIASLNASLFGNYLEPILKNAELECEDVSVVYSFDYQTLHPTLAAAASVWIQQIKVHSDDEGRAAPSGSNNNNKSSDKVQMGSGDKEEKDKRICKNIEVKGITVAVHNARKNNVSEMGWNAFFNTATTSGSILTCSVSGGPFGKIDSSSTRPPRKCGCQRIARCWRCTLA</sequence>
<dbReference type="GO" id="GO:0000045">
    <property type="term" value="P:autophagosome assembly"/>
    <property type="evidence" value="ECO:0007669"/>
    <property type="project" value="TreeGrafter"/>
</dbReference>
<gene>
    <name evidence="13" type="ORF">STCU_11023</name>
</gene>
<name>S9UQ33_9TRYP</name>
<proteinExistence type="inferred from homology"/>
<protein>
    <recommendedName>
        <fullName evidence="4">Autophagy-related protein 2</fullName>
    </recommendedName>
</protein>
<keyword evidence="8" id="KW-0445">Lipid transport</keyword>
<evidence type="ECO:0000256" key="9">
    <source>
        <dbReference type="ARBA" id="ARBA00023136"/>
    </source>
</evidence>
<dbReference type="GO" id="GO:0034045">
    <property type="term" value="C:phagophore assembly site membrane"/>
    <property type="evidence" value="ECO:0007669"/>
    <property type="project" value="UniProtKB-SubCell"/>
</dbReference>
<evidence type="ECO:0000256" key="2">
    <source>
        <dbReference type="ARBA" id="ARBA00004623"/>
    </source>
</evidence>
<feature type="region of interest" description="Disordered" evidence="12">
    <location>
        <begin position="242"/>
        <end position="272"/>
    </location>
</feature>
<evidence type="ECO:0000256" key="7">
    <source>
        <dbReference type="ARBA" id="ARBA00023006"/>
    </source>
</evidence>
<comment type="catalytic activity">
    <reaction evidence="11">
        <text>a 1,2-diacyl-sn-glycero-3-phosphoethanolamine(in) = a 1,2-diacyl-sn-glycero-3-phosphoethanolamine(out)</text>
        <dbReference type="Rhea" id="RHEA:38895"/>
        <dbReference type="ChEBI" id="CHEBI:64612"/>
    </reaction>
</comment>
<reference evidence="13 14" key="1">
    <citation type="journal article" date="2013" name="PLoS ONE">
        <title>Predicting the Proteins of Angomonas deanei, Strigomonas culicis and Their Respective Endosymbionts Reveals New Aspects of the Trypanosomatidae Family.</title>
        <authorList>
            <person name="Motta M.C."/>
            <person name="Martins A.C."/>
            <person name="de Souza S.S."/>
            <person name="Catta-Preta C.M."/>
            <person name="Silva R."/>
            <person name="Klein C.C."/>
            <person name="de Almeida L.G."/>
            <person name="de Lima Cunha O."/>
            <person name="Ciapina L.P."/>
            <person name="Brocchi M."/>
            <person name="Colabardini A.C."/>
            <person name="de Araujo Lima B."/>
            <person name="Machado C.R."/>
            <person name="de Almeida Soares C.M."/>
            <person name="Probst C.M."/>
            <person name="de Menezes C.B."/>
            <person name="Thompson C.E."/>
            <person name="Bartholomeu D.C."/>
            <person name="Gradia D.F."/>
            <person name="Pavoni D.P."/>
            <person name="Grisard E.C."/>
            <person name="Fantinatti-Garboggini F."/>
            <person name="Marchini F.K."/>
            <person name="Rodrigues-Luiz G.F."/>
            <person name="Wagner G."/>
            <person name="Goldman G.H."/>
            <person name="Fietto J.L."/>
            <person name="Elias M.C."/>
            <person name="Goldman M.H."/>
            <person name="Sagot M.F."/>
            <person name="Pereira M."/>
            <person name="Stoco P.H."/>
            <person name="de Mendonca-Neto R.P."/>
            <person name="Teixeira S.M."/>
            <person name="Maciel T.E."/>
            <person name="de Oliveira Mendes T.A."/>
            <person name="Urmenyi T.P."/>
            <person name="de Souza W."/>
            <person name="Schenkman S."/>
            <person name="de Vasconcelos A.T."/>
        </authorList>
    </citation>
    <scope>NUCLEOTIDE SEQUENCE [LARGE SCALE GENOMIC DNA]</scope>
</reference>
<evidence type="ECO:0000256" key="5">
    <source>
        <dbReference type="ARBA" id="ARBA00022448"/>
    </source>
</evidence>
<keyword evidence="5" id="KW-0813">Transport</keyword>
<keyword evidence="7" id="KW-0072">Autophagy</keyword>
<accession>S9UQ33</accession>
<comment type="catalytic activity">
    <reaction evidence="10">
        <text>a 1,2-diacyl-sn-glycero-3-phospho-L-serine(in) = a 1,2-diacyl-sn-glycero-3-phospho-L-serine(out)</text>
        <dbReference type="Rhea" id="RHEA:38663"/>
        <dbReference type="ChEBI" id="CHEBI:57262"/>
    </reaction>
</comment>
<dbReference type="Proteomes" id="UP000015354">
    <property type="component" value="Unassembled WGS sequence"/>
</dbReference>
<evidence type="ECO:0000313" key="13">
    <source>
        <dbReference type="EMBL" id="EPY16746.1"/>
    </source>
</evidence>
<keyword evidence="9" id="KW-0472">Membrane</keyword>
<dbReference type="PANTHER" id="PTHR13190:SF1">
    <property type="entry name" value="AUTOPHAGY-RELATED 2, ISOFORM A"/>
    <property type="match status" value="1"/>
</dbReference>
<dbReference type="GO" id="GO:0061723">
    <property type="term" value="P:glycophagy"/>
    <property type="evidence" value="ECO:0007669"/>
    <property type="project" value="TreeGrafter"/>
</dbReference>
<dbReference type="GO" id="GO:0032266">
    <property type="term" value="F:phosphatidylinositol-3-phosphate binding"/>
    <property type="evidence" value="ECO:0007669"/>
    <property type="project" value="TreeGrafter"/>
</dbReference>
<dbReference type="GO" id="GO:0006869">
    <property type="term" value="P:lipid transport"/>
    <property type="evidence" value="ECO:0007669"/>
    <property type="project" value="UniProtKB-KW"/>
</dbReference>
<dbReference type="GO" id="GO:0005789">
    <property type="term" value="C:endoplasmic reticulum membrane"/>
    <property type="evidence" value="ECO:0007669"/>
    <property type="project" value="UniProtKB-SubCell"/>
</dbReference>
<dbReference type="EMBL" id="ATMH01010909">
    <property type="protein sequence ID" value="EPY16746.1"/>
    <property type="molecule type" value="Genomic_DNA"/>
</dbReference>
<evidence type="ECO:0000256" key="6">
    <source>
        <dbReference type="ARBA" id="ARBA00022824"/>
    </source>
</evidence>
<keyword evidence="6" id="KW-0256">Endoplasmic reticulum</keyword>
<evidence type="ECO:0000256" key="12">
    <source>
        <dbReference type="SAM" id="MobiDB-lite"/>
    </source>
</evidence>
<dbReference type="GO" id="GO:0043495">
    <property type="term" value="F:protein-membrane adaptor activity"/>
    <property type="evidence" value="ECO:0007669"/>
    <property type="project" value="TreeGrafter"/>
</dbReference>
<dbReference type="OrthoDB" id="428159at2759"/>
<keyword evidence="14" id="KW-1185">Reference proteome</keyword>
<evidence type="ECO:0000256" key="1">
    <source>
        <dbReference type="ARBA" id="ARBA00004406"/>
    </source>
</evidence>
<dbReference type="GO" id="GO:0061908">
    <property type="term" value="C:phagophore"/>
    <property type="evidence" value="ECO:0007669"/>
    <property type="project" value="TreeGrafter"/>
</dbReference>
<dbReference type="AlphaFoldDB" id="S9UQ33"/>
<evidence type="ECO:0000313" key="14">
    <source>
        <dbReference type="Proteomes" id="UP000015354"/>
    </source>
</evidence>
<evidence type="ECO:0000256" key="8">
    <source>
        <dbReference type="ARBA" id="ARBA00023055"/>
    </source>
</evidence>
<dbReference type="GO" id="GO:0061709">
    <property type="term" value="P:reticulophagy"/>
    <property type="evidence" value="ECO:0007669"/>
    <property type="project" value="TreeGrafter"/>
</dbReference>
<evidence type="ECO:0000256" key="11">
    <source>
        <dbReference type="ARBA" id="ARBA00024615"/>
    </source>
</evidence>
<dbReference type="GO" id="GO:0034727">
    <property type="term" value="P:piecemeal microautophagy of the nucleus"/>
    <property type="evidence" value="ECO:0007669"/>
    <property type="project" value="TreeGrafter"/>
</dbReference>
<comment type="caution">
    <text evidence="13">The sequence shown here is derived from an EMBL/GenBank/DDBJ whole genome shotgun (WGS) entry which is preliminary data.</text>
</comment>
<evidence type="ECO:0000256" key="3">
    <source>
        <dbReference type="ARBA" id="ARBA00009714"/>
    </source>
</evidence>
<dbReference type="PANTHER" id="PTHR13190">
    <property type="entry name" value="AUTOPHAGY-RELATED 2, ISOFORM A"/>
    <property type="match status" value="1"/>
</dbReference>
<comment type="similarity">
    <text evidence="3">Belongs to the ATG2 family.</text>
</comment>
<dbReference type="InterPro" id="IPR026849">
    <property type="entry name" value="ATG2"/>
</dbReference>
<dbReference type="GO" id="GO:0000422">
    <property type="term" value="P:autophagy of mitochondrion"/>
    <property type="evidence" value="ECO:0007669"/>
    <property type="project" value="TreeGrafter"/>
</dbReference>
<feature type="region of interest" description="Disordered" evidence="12">
    <location>
        <begin position="151"/>
        <end position="174"/>
    </location>
</feature>
<comment type="subcellular location">
    <subcellularLocation>
        <location evidence="1">Endoplasmic reticulum membrane</location>
        <topology evidence="1">Peripheral membrane protein</topology>
    </subcellularLocation>
    <subcellularLocation>
        <location evidence="2">Preautophagosomal structure membrane</location>
        <topology evidence="2">Peripheral membrane protein</topology>
    </subcellularLocation>
</comment>
<organism evidence="13 14">
    <name type="scientific">Strigomonas culicis</name>
    <dbReference type="NCBI Taxonomy" id="28005"/>
    <lineage>
        <taxon>Eukaryota</taxon>
        <taxon>Discoba</taxon>
        <taxon>Euglenozoa</taxon>
        <taxon>Kinetoplastea</taxon>
        <taxon>Metakinetoplastina</taxon>
        <taxon>Trypanosomatida</taxon>
        <taxon>Trypanosomatidae</taxon>
        <taxon>Strigomonadinae</taxon>
        <taxon>Strigomonas</taxon>
    </lineage>
</organism>
<evidence type="ECO:0000256" key="4">
    <source>
        <dbReference type="ARBA" id="ARBA00018070"/>
    </source>
</evidence>
<evidence type="ECO:0000256" key="10">
    <source>
        <dbReference type="ARBA" id="ARBA00024479"/>
    </source>
</evidence>